<evidence type="ECO:0008006" key="4">
    <source>
        <dbReference type="Google" id="ProtNLM"/>
    </source>
</evidence>
<evidence type="ECO:0000313" key="2">
    <source>
        <dbReference type="EMBL" id="KTR51781.1"/>
    </source>
</evidence>
<comment type="caution">
    <text evidence="2">The sequence shown here is derived from an EMBL/GenBank/DDBJ whole genome shotgun (WGS) entry which is preliminary data.</text>
</comment>
<dbReference type="Proteomes" id="UP000072763">
    <property type="component" value="Unassembled WGS sequence"/>
</dbReference>
<gene>
    <name evidence="2" type="ORF">NS359_08810</name>
</gene>
<dbReference type="PATRIC" id="fig|465820.4.peg.1929"/>
<reference evidence="2 3" key="1">
    <citation type="journal article" date="2016" name="Front. Microbiol.">
        <title>Genomic Resource of Rice Seed Associated Bacteria.</title>
        <authorList>
            <person name="Midha S."/>
            <person name="Bansal K."/>
            <person name="Sharma S."/>
            <person name="Kumar N."/>
            <person name="Patil P.P."/>
            <person name="Chaudhry V."/>
            <person name="Patil P.B."/>
        </authorList>
    </citation>
    <scope>NUCLEOTIDE SEQUENCE [LARGE SCALE GENOMIC DNA]</scope>
    <source>
        <strain evidence="2 3">NS359</strain>
    </source>
</reference>
<sequence length="214" mass="22698">MAIGGPPRVDLLPGEVHSNRQQRRVVRRLWVGVVVVALGVAILAGWATMVRMSAEQELLSAQGETSALAQQQGQFRDVRIAESQTALLEAAQRVGGSTELDWSATLESVRSKLPQGVQITGVTIDSASATSEYAQSDDPLQGRRVATLTFDAKSAVLPSIPDWLTAVSGVTGYVDANANSVARSDDGSGYTVNMTIHLDERAFDGKYAAEGTKG</sequence>
<proteinExistence type="predicted"/>
<protein>
    <recommendedName>
        <fullName evidence="4">Fimbrial assembly protein</fullName>
    </recommendedName>
</protein>
<accession>A0A147DQF6</accession>
<organism evidence="2 3">
    <name type="scientific">Curtobacterium oceanosedimentum</name>
    <dbReference type="NCBI Taxonomy" id="465820"/>
    <lineage>
        <taxon>Bacteria</taxon>
        <taxon>Bacillati</taxon>
        <taxon>Actinomycetota</taxon>
        <taxon>Actinomycetes</taxon>
        <taxon>Micrococcales</taxon>
        <taxon>Microbacteriaceae</taxon>
        <taxon>Curtobacterium</taxon>
    </lineage>
</organism>
<keyword evidence="1" id="KW-0472">Membrane</keyword>
<evidence type="ECO:0000313" key="3">
    <source>
        <dbReference type="Proteomes" id="UP000072763"/>
    </source>
</evidence>
<keyword evidence="1" id="KW-1133">Transmembrane helix</keyword>
<dbReference type="EMBL" id="LDRC01000045">
    <property type="protein sequence ID" value="KTR51781.1"/>
    <property type="molecule type" value="Genomic_DNA"/>
</dbReference>
<feature type="transmembrane region" description="Helical" evidence="1">
    <location>
        <begin position="29"/>
        <end position="49"/>
    </location>
</feature>
<evidence type="ECO:0000256" key="1">
    <source>
        <dbReference type="SAM" id="Phobius"/>
    </source>
</evidence>
<dbReference type="AlphaFoldDB" id="A0A147DQF6"/>
<keyword evidence="1" id="KW-0812">Transmembrane</keyword>
<name>A0A147DQF6_9MICO</name>